<dbReference type="Proteomes" id="UP000232227">
    <property type="component" value="Chromosome"/>
</dbReference>
<sequence>MNSPLSAGTRFWIIFAQVFGTVFMVVGLISYCAYLEDFKNYLTGPNGADVVNSPAAIAEASFICAILVYFTWKSIWSAVVIIRAVNKMDDLTLSANKWMISAVSLSAGGLFTPYLMTLFPNINIKSTIKPKVWLPRVFGIFMLVGAPLAMLTYGLMNKGNFGGTGTEGYTIALFVIAGFLTVLGVANVATFYSKNANMKYDESGWMHFLANTTLVIITLELVVVMISAVLELVAAVFQLISRSGNNFFYILLNLLNVVIYALYVGLVWWVTWETMTGIWKDQVDFTTFKAADDYQQNHANPAM</sequence>
<evidence type="ECO:0000313" key="1">
    <source>
        <dbReference type="EMBL" id="ATG97550.1"/>
    </source>
</evidence>
<accession>A0A291IS13</accession>
<protein>
    <submittedName>
        <fullName evidence="1">Uncharacterized protein</fullName>
    </submittedName>
</protein>
<reference evidence="1 2" key="1">
    <citation type="submission" date="2017-09" db="EMBL/GenBank/DDBJ databases">
        <title>SPAdes assembly of the Mesoplasma lactucae genome.</title>
        <authorList>
            <person name="Knight T.F."/>
            <person name="Rubinstein R."/>
            <person name="Citino T."/>
        </authorList>
    </citation>
    <scope>NUCLEOTIDE SEQUENCE [LARGE SCALE GENOMIC DNA]</scope>
    <source>
        <strain evidence="1 2">831-C4</strain>
    </source>
</reference>
<dbReference type="EMBL" id="CP023668">
    <property type="protein sequence ID" value="ATG97550.1"/>
    <property type="molecule type" value="Genomic_DNA"/>
</dbReference>
<dbReference type="OrthoDB" id="388593at2"/>
<gene>
    <name evidence="1" type="ORF">CP520_02170</name>
</gene>
<proteinExistence type="predicted"/>
<evidence type="ECO:0000313" key="2">
    <source>
        <dbReference type="Proteomes" id="UP000232227"/>
    </source>
</evidence>
<organism evidence="1 2">
    <name type="scientific">Mesoplasma lactucae ATCC 49193</name>
    <dbReference type="NCBI Taxonomy" id="81460"/>
    <lineage>
        <taxon>Bacteria</taxon>
        <taxon>Bacillati</taxon>
        <taxon>Mycoplasmatota</taxon>
        <taxon>Mollicutes</taxon>
        <taxon>Entomoplasmatales</taxon>
        <taxon>Entomoplasmataceae</taxon>
        <taxon>Mesoplasma</taxon>
    </lineage>
</organism>
<keyword evidence="2" id="KW-1185">Reference proteome</keyword>
<dbReference type="RefSeq" id="WP_096862838.1">
    <property type="nucleotide sequence ID" value="NZ_CP023668.1"/>
</dbReference>
<name>A0A291IS13_9MOLU</name>
<dbReference type="AlphaFoldDB" id="A0A291IS13"/>
<dbReference type="KEGG" id="mlac:CP520_02170"/>